<protein>
    <submittedName>
        <fullName evidence="3">DUF4974 domain-containing protein</fullName>
    </submittedName>
</protein>
<name>A0A3E1P6R9_9BACT</name>
<evidence type="ECO:0000259" key="2">
    <source>
        <dbReference type="Pfam" id="PF16344"/>
    </source>
</evidence>
<evidence type="ECO:0000313" key="4">
    <source>
        <dbReference type="Proteomes" id="UP000261174"/>
    </source>
</evidence>
<dbReference type="AlphaFoldDB" id="A0A3E1P6R9"/>
<proteinExistence type="predicted"/>
<dbReference type="Pfam" id="PF16344">
    <property type="entry name" value="FecR_C"/>
    <property type="match status" value="1"/>
</dbReference>
<evidence type="ECO:0000259" key="1">
    <source>
        <dbReference type="Pfam" id="PF04773"/>
    </source>
</evidence>
<comment type="caution">
    <text evidence="3">The sequence shown here is derived from an EMBL/GenBank/DDBJ whole genome shotgun (WGS) entry which is preliminary data.</text>
</comment>
<reference evidence="3 4" key="1">
    <citation type="submission" date="2018-08" db="EMBL/GenBank/DDBJ databases">
        <title>Chitinophaga sp. K20C18050901, a novel bacterium isolated from forest soil.</title>
        <authorList>
            <person name="Wang C."/>
        </authorList>
    </citation>
    <scope>NUCLEOTIDE SEQUENCE [LARGE SCALE GENOMIC DNA]</scope>
    <source>
        <strain evidence="3 4">K20C18050901</strain>
    </source>
</reference>
<dbReference type="Gene3D" id="3.55.50.30">
    <property type="match status" value="1"/>
</dbReference>
<gene>
    <name evidence="3" type="ORF">DXN04_10880</name>
</gene>
<dbReference type="InterPro" id="IPR006860">
    <property type="entry name" value="FecR"/>
</dbReference>
<dbReference type="InterPro" id="IPR032508">
    <property type="entry name" value="FecR_C"/>
</dbReference>
<accession>A0A3E1P6R9</accession>
<dbReference type="OrthoDB" id="622631at2"/>
<feature type="domain" description="Protein FecR C-terminal" evidence="2">
    <location>
        <begin position="319"/>
        <end position="386"/>
    </location>
</feature>
<dbReference type="Gene3D" id="2.60.120.1440">
    <property type="match status" value="1"/>
</dbReference>
<evidence type="ECO:0000313" key="3">
    <source>
        <dbReference type="EMBL" id="RFM35862.1"/>
    </source>
</evidence>
<dbReference type="FunFam" id="2.60.120.1440:FF:000001">
    <property type="entry name" value="Putative anti-sigma factor"/>
    <property type="match status" value="1"/>
</dbReference>
<dbReference type="InterPro" id="IPR012373">
    <property type="entry name" value="Ferrdict_sens_TM"/>
</dbReference>
<sequence length="388" mass="42972">MDSLNRLEELFNRCMNEQATEEEVAELTRLMLLPENAEKARRLIEQAHEAVPEMELPVSTIAAITTAIFQAEENTQLVVVKKHRFRWLRYAAAVALILAAARGGYLWKSFKSKPLAQVQTQHDILAGGDKAILTLADGSTIELDSTGNQQIAKQGNTSIINLAGGKLAYHAANNSNEVLYNKISTPRGGQFQITLPDGTQVWLNALSSLRFPTVFNGSNRTVELTGEAYFEVQKDAAKPFLVKVAGMQIDVLGTSFDVMAYPDEKQIQTTLIEGAVKVSVGGKSKILQPGEQSQVQKDGRLDVLPTTDLESVIAWKNGYFKFNQADLQTVMRQLARWYDVEVSFEGPIPDFRFVGELKRKASLSTNLKILSYSQVNFKMDGNTITVTP</sequence>
<dbReference type="Pfam" id="PF04773">
    <property type="entry name" value="FecR"/>
    <property type="match status" value="1"/>
</dbReference>
<dbReference type="PANTHER" id="PTHR30273">
    <property type="entry name" value="PERIPLASMIC SIGNAL SENSOR AND SIGMA FACTOR ACTIVATOR FECR-RELATED"/>
    <property type="match status" value="1"/>
</dbReference>
<organism evidence="3 4">
    <name type="scientific">Chitinophaga silvisoli</name>
    <dbReference type="NCBI Taxonomy" id="2291814"/>
    <lineage>
        <taxon>Bacteria</taxon>
        <taxon>Pseudomonadati</taxon>
        <taxon>Bacteroidota</taxon>
        <taxon>Chitinophagia</taxon>
        <taxon>Chitinophagales</taxon>
        <taxon>Chitinophagaceae</taxon>
        <taxon>Chitinophaga</taxon>
    </lineage>
</organism>
<dbReference type="RefSeq" id="WP_116853342.1">
    <property type="nucleotide sequence ID" value="NZ_QTJV01000002.1"/>
</dbReference>
<keyword evidence="4" id="KW-1185">Reference proteome</keyword>
<dbReference type="GO" id="GO:0016989">
    <property type="term" value="F:sigma factor antagonist activity"/>
    <property type="evidence" value="ECO:0007669"/>
    <property type="project" value="TreeGrafter"/>
</dbReference>
<feature type="domain" description="FecR protein" evidence="1">
    <location>
        <begin position="182"/>
        <end position="277"/>
    </location>
</feature>
<dbReference type="PANTHER" id="PTHR30273:SF2">
    <property type="entry name" value="PROTEIN FECR"/>
    <property type="match status" value="1"/>
</dbReference>
<dbReference type="EMBL" id="QTJV01000002">
    <property type="protein sequence ID" value="RFM35862.1"/>
    <property type="molecule type" value="Genomic_DNA"/>
</dbReference>
<dbReference type="Proteomes" id="UP000261174">
    <property type="component" value="Unassembled WGS sequence"/>
</dbReference>